<dbReference type="GO" id="GO:0051537">
    <property type="term" value="F:2 iron, 2 sulfur cluster binding"/>
    <property type="evidence" value="ECO:0007669"/>
    <property type="project" value="UniProtKB-KW"/>
</dbReference>
<dbReference type="SUPFAM" id="SSF50022">
    <property type="entry name" value="ISP domain"/>
    <property type="match status" value="1"/>
</dbReference>
<comment type="caution">
    <text evidence="8">The sequence shown here is derived from an EMBL/GenBank/DDBJ whole genome shotgun (WGS) entry which is preliminary data.</text>
</comment>
<evidence type="ECO:0000256" key="2">
    <source>
        <dbReference type="ARBA" id="ARBA00022714"/>
    </source>
</evidence>
<feature type="domain" description="Rieske" evidence="7">
    <location>
        <begin position="41"/>
        <end position="155"/>
    </location>
</feature>
<evidence type="ECO:0000256" key="4">
    <source>
        <dbReference type="ARBA" id="ARBA00023002"/>
    </source>
</evidence>
<evidence type="ECO:0000256" key="5">
    <source>
        <dbReference type="ARBA" id="ARBA00023004"/>
    </source>
</evidence>
<evidence type="ECO:0000256" key="6">
    <source>
        <dbReference type="ARBA" id="ARBA00023014"/>
    </source>
</evidence>
<protein>
    <submittedName>
        <fullName evidence="8">Oxidoreductase</fullName>
    </submittedName>
</protein>
<dbReference type="GO" id="GO:0005506">
    <property type="term" value="F:iron ion binding"/>
    <property type="evidence" value="ECO:0007669"/>
    <property type="project" value="InterPro"/>
</dbReference>
<keyword evidence="2" id="KW-0001">2Fe-2S</keyword>
<dbReference type="InterPro" id="IPR017941">
    <property type="entry name" value="Rieske_2Fe-2S"/>
</dbReference>
<keyword evidence="9" id="KW-1185">Reference proteome</keyword>
<accession>A0A147GRY2</accession>
<dbReference type="Pfam" id="PF00848">
    <property type="entry name" value="Ring_hydroxyl_A"/>
    <property type="match status" value="1"/>
</dbReference>
<keyword evidence="4" id="KW-0560">Oxidoreductase</keyword>
<evidence type="ECO:0000313" key="9">
    <source>
        <dbReference type="Proteomes" id="UP000072741"/>
    </source>
</evidence>
<dbReference type="Proteomes" id="UP000072741">
    <property type="component" value="Unassembled WGS sequence"/>
</dbReference>
<dbReference type="Gene3D" id="2.102.10.10">
    <property type="entry name" value="Rieske [2Fe-2S] iron-sulphur domain"/>
    <property type="match status" value="1"/>
</dbReference>
<keyword evidence="5" id="KW-0408">Iron</keyword>
<dbReference type="PROSITE" id="PS51296">
    <property type="entry name" value="RIESKE"/>
    <property type="match status" value="1"/>
</dbReference>
<dbReference type="EMBL" id="LDSL01000096">
    <property type="protein sequence ID" value="KTT18958.1"/>
    <property type="molecule type" value="Genomic_DNA"/>
</dbReference>
<dbReference type="PRINTS" id="PR00090">
    <property type="entry name" value="RNGDIOXGNASE"/>
</dbReference>
<dbReference type="OrthoDB" id="9790995at2"/>
<gene>
    <name evidence="8" type="ORF">NS331_15280</name>
</gene>
<dbReference type="Pfam" id="PF00355">
    <property type="entry name" value="Rieske"/>
    <property type="match status" value="1"/>
</dbReference>
<comment type="similarity">
    <text evidence="1">Belongs to the bacterial ring-hydroxylating dioxygenase alpha subunit family.</text>
</comment>
<dbReference type="CDD" id="cd08879">
    <property type="entry name" value="RHO_alpha_C_AntDO-like"/>
    <property type="match status" value="1"/>
</dbReference>
<keyword evidence="3" id="KW-0479">Metal-binding</keyword>
<dbReference type="PATRIC" id="fig|433924.3.peg.5231"/>
<dbReference type="RefSeq" id="WP_058642823.1">
    <property type="nucleotide sequence ID" value="NZ_LDSL01000096.1"/>
</dbReference>
<dbReference type="PANTHER" id="PTHR43756:SF1">
    <property type="entry name" value="3-PHENYLPROPIONATE_CINNAMIC ACID DIOXYGENASE SUBUNIT ALPHA"/>
    <property type="match status" value="1"/>
</dbReference>
<dbReference type="InterPro" id="IPR036922">
    <property type="entry name" value="Rieske_2Fe-2S_sf"/>
</dbReference>
<evidence type="ECO:0000256" key="3">
    <source>
        <dbReference type="ARBA" id="ARBA00022723"/>
    </source>
</evidence>
<reference evidence="8 9" key="1">
    <citation type="journal article" date="2016" name="Front. Microbiol.">
        <title>Genomic Resource of Rice Seed Associated Bacteria.</title>
        <authorList>
            <person name="Midha S."/>
            <person name="Bansal K."/>
            <person name="Sharma S."/>
            <person name="Kumar N."/>
            <person name="Patil P.P."/>
            <person name="Chaudhry V."/>
            <person name="Patil P.B."/>
        </authorList>
    </citation>
    <scope>NUCLEOTIDE SEQUENCE [LARGE SCALE GENOMIC DNA]</scope>
    <source>
        <strain evidence="8 9">NS331</strain>
    </source>
</reference>
<dbReference type="Gene3D" id="3.90.380.10">
    <property type="entry name" value="Naphthalene 1,2-dioxygenase Alpha Subunit, Chain A, domain 1"/>
    <property type="match status" value="1"/>
</dbReference>
<proteinExistence type="inferred from homology"/>
<dbReference type="GO" id="GO:0016491">
    <property type="term" value="F:oxidoreductase activity"/>
    <property type="evidence" value="ECO:0007669"/>
    <property type="project" value="UniProtKB-KW"/>
</dbReference>
<evidence type="ECO:0000259" key="7">
    <source>
        <dbReference type="PROSITE" id="PS51296"/>
    </source>
</evidence>
<organism evidence="8 9">
    <name type="scientific">Pseudacidovorax intermedius</name>
    <dbReference type="NCBI Taxonomy" id="433924"/>
    <lineage>
        <taxon>Bacteria</taxon>
        <taxon>Pseudomonadati</taxon>
        <taxon>Pseudomonadota</taxon>
        <taxon>Betaproteobacteria</taxon>
        <taxon>Burkholderiales</taxon>
        <taxon>Comamonadaceae</taxon>
        <taxon>Pseudacidovorax</taxon>
    </lineage>
</organism>
<name>A0A147GRY2_9BURK</name>
<dbReference type="InterPro" id="IPR001663">
    <property type="entry name" value="Rng_hydr_dOase-A"/>
</dbReference>
<evidence type="ECO:0000256" key="1">
    <source>
        <dbReference type="ARBA" id="ARBA00008751"/>
    </source>
</evidence>
<dbReference type="InterPro" id="IPR015879">
    <property type="entry name" value="Ring_hydroxy_dOase_asu_C_dom"/>
</dbReference>
<dbReference type="PANTHER" id="PTHR43756">
    <property type="entry name" value="CHOLINE MONOOXYGENASE, CHLOROPLASTIC"/>
    <property type="match status" value="1"/>
</dbReference>
<dbReference type="SUPFAM" id="SSF55961">
    <property type="entry name" value="Bet v1-like"/>
    <property type="match status" value="1"/>
</dbReference>
<keyword evidence="6" id="KW-0411">Iron-sulfur</keyword>
<dbReference type="AlphaFoldDB" id="A0A147GRY2"/>
<sequence>MTVPPSPDPACLVRPDCVHRDAYVSREVFELESRRFFGATWNFVAHESQLPQPGSYVTLDLAGRPLLVLREGDGRIGVFYNRCAHKGTKLYTDEAGHAGRVLRCPYHAWTYRLDGSPLGVPLRKDYDLQALSRCEAGQGLTRVGAVAEHRGFVFVRLDAQGIGFNDYFGEALQWIDNMVDRSPTGRLKVAGGIVRNVMRCNWKMYLENVNDTVHPVSTHESAGKSAKAQWEEGGTTATGAILPMAVEQLLPFASGYEFFDGMDAVVYPHGHSALGVSFSTHSNYAQPPGYEEALVAAHGEARTREILDRAPQNTVLYPSIAIKGAPLVMRVIRPLAADRTLVEAWSFHPEGAPDLLLERAVSYNRLVFSPMSILAHDDVHLFESVQQGLQSDGNPWVSMHRGFDPAELTSTTARRCKGTSELLMRNQFRAWRTFMITTEAA</sequence>
<evidence type="ECO:0000313" key="8">
    <source>
        <dbReference type="EMBL" id="KTT18958.1"/>
    </source>
</evidence>